<keyword evidence="6 13" id="KW-0227">DNA damage</keyword>
<accession>A0AA47GAX1</accession>
<evidence type="ECO:0000256" key="13">
    <source>
        <dbReference type="HAMAP-Rule" id="MF_00130"/>
    </source>
</evidence>
<evidence type="ECO:0000256" key="14">
    <source>
        <dbReference type="NCBIfam" id="TIGR00648"/>
    </source>
</evidence>
<sequence length="215" mass="24896">MSIFLSHILKEVIMRYPNGKVYQSKTNRSLSASSRGKSNFAKRGMKLEEMINQANQWYLLRDKAIIHKKPTPIQVVSVDYPKRSRAVITEAYYRTASTTDYNGIYKGHYLDFEAKQTNLKTKFPLHNIHQHQIDHMTNCANHGGICFVLFLFKERDEAYVYPITALLEDWTSFLANDITAIPLKKIQTKGFSVYMGYQPQIDYLAAVDKMIEVKD</sequence>
<gene>
    <name evidence="13 15" type="primary">recU</name>
    <name evidence="15" type="ORF">OZ415_04085</name>
</gene>
<reference evidence="15" key="1">
    <citation type="submission" date="2022-12" db="EMBL/GenBank/DDBJ databases">
        <title>Whole genome sequence analysis of a duck derived balloon bacteium Aerococcus urinaeequi henan2020.</title>
        <authorList>
            <person name="Zhang H."/>
            <person name="Qiao H.X."/>
            <person name="Bian C.Z."/>
            <person name="Shu J.C."/>
        </authorList>
    </citation>
    <scope>NUCLEOTIDE SEQUENCE</scope>
    <source>
        <strain evidence="15">2020-HN-1</strain>
    </source>
</reference>
<dbReference type="GO" id="GO:0006281">
    <property type="term" value="P:DNA repair"/>
    <property type="evidence" value="ECO:0007669"/>
    <property type="project" value="UniProtKB-UniRule"/>
</dbReference>
<evidence type="ECO:0000256" key="7">
    <source>
        <dbReference type="ARBA" id="ARBA00022801"/>
    </source>
</evidence>
<feature type="binding site" evidence="13">
    <location>
        <position position="98"/>
    </location>
    <ligand>
        <name>Mg(2+)</name>
        <dbReference type="ChEBI" id="CHEBI:18420"/>
    </ligand>
</feature>
<dbReference type="GO" id="GO:0007059">
    <property type="term" value="P:chromosome segregation"/>
    <property type="evidence" value="ECO:0007669"/>
    <property type="project" value="UniProtKB-UniRule"/>
</dbReference>
<dbReference type="NCBIfam" id="NF002584">
    <property type="entry name" value="PRK02234.1-5"/>
    <property type="match status" value="1"/>
</dbReference>
<evidence type="ECO:0000256" key="12">
    <source>
        <dbReference type="ARBA" id="ARBA00029523"/>
    </source>
</evidence>
<evidence type="ECO:0000256" key="2">
    <source>
        <dbReference type="ARBA" id="ARBA00022490"/>
    </source>
</evidence>
<dbReference type="Proteomes" id="UP001164714">
    <property type="component" value="Chromosome"/>
</dbReference>
<keyword evidence="9 13" id="KW-0233">DNA recombination</keyword>
<comment type="function">
    <text evidence="13">Endonuclease that resolves Holliday junction intermediates in genetic recombination. Cleaves mobile four-strand junctions by introducing symmetrical nicks in paired strands. Promotes annealing of linear ssDNA with homologous dsDNA. Required for DNA repair, homologous recombination and chromosome segregation.</text>
</comment>
<keyword evidence="3 13" id="KW-0540">Nuclease</keyword>
<evidence type="ECO:0000256" key="6">
    <source>
        <dbReference type="ARBA" id="ARBA00022763"/>
    </source>
</evidence>
<dbReference type="Pfam" id="PF03838">
    <property type="entry name" value="RecU"/>
    <property type="match status" value="1"/>
</dbReference>
<keyword evidence="8 13" id="KW-0460">Magnesium</keyword>
<keyword evidence="7 13" id="KW-0378">Hydrolase</keyword>
<feature type="binding site" evidence="13">
    <location>
        <position position="132"/>
    </location>
    <ligand>
        <name>Mg(2+)</name>
        <dbReference type="ChEBI" id="CHEBI:18420"/>
    </ligand>
</feature>
<dbReference type="Gene3D" id="3.40.1350.10">
    <property type="match status" value="1"/>
</dbReference>
<evidence type="ECO:0000256" key="4">
    <source>
        <dbReference type="ARBA" id="ARBA00022723"/>
    </source>
</evidence>
<feature type="binding site" evidence="13">
    <location>
        <position position="113"/>
    </location>
    <ligand>
        <name>Mg(2+)</name>
        <dbReference type="ChEBI" id="CHEBI:18420"/>
    </ligand>
</feature>
<dbReference type="EC" id="3.1.21.10" evidence="13 14"/>
<comment type="cofactor">
    <cofactor evidence="13">
        <name>Mg(2+)</name>
        <dbReference type="ChEBI" id="CHEBI:18420"/>
    </cofactor>
    <text evidence="13">Binds 1 Mg(2+) ion per subunit.</text>
</comment>
<feature type="binding site" evidence="13">
    <location>
        <position position="100"/>
    </location>
    <ligand>
        <name>Mg(2+)</name>
        <dbReference type="ChEBI" id="CHEBI:18420"/>
    </ligand>
</feature>
<comment type="similarity">
    <text evidence="11 13">Belongs to the RecU family.</text>
</comment>
<dbReference type="InterPro" id="IPR011856">
    <property type="entry name" value="tRNA_endonuc-like_dom_sf"/>
</dbReference>
<evidence type="ECO:0000256" key="8">
    <source>
        <dbReference type="ARBA" id="ARBA00022842"/>
    </source>
</evidence>
<dbReference type="PIRSF" id="PIRSF037785">
    <property type="entry name" value="RecU"/>
    <property type="match status" value="1"/>
</dbReference>
<evidence type="ECO:0000256" key="3">
    <source>
        <dbReference type="ARBA" id="ARBA00022722"/>
    </source>
</evidence>
<dbReference type="EMBL" id="CP114063">
    <property type="protein sequence ID" value="WAT25251.1"/>
    <property type="molecule type" value="Genomic_DNA"/>
</dbReference>
<evidence type="ECO:0000256" key="11">
    <source>
        <dbReference type="ARBA" id="ARBA00023447"/>
    </source>
</evidence>
<dbReference type="HAMAP" id="MF_00130">
    <property type="entry name" value="RecU"/>
    <property type="match status" value="1"/>
</dbReference>
<organism evidence="15 16">
    <name type="scientific">Aerococcus urinaeequi</name>
    <dbReference type="NCBI Taxonomy" id="51665"/>
    <lineage>
        <taxon>Bacteria</taxon>
        <taxon>Bacillati</taxon>
        <taxon>Bacillota</taxon>
        <taxon>Bacilli</taxon>
        <taxon>Lactobacillales</taxon>
        <taxon>Aerococcaceae</taxon>
        <taxon>Aerococcus</taxon>
    </lineage>
</organism>
<dbReference type="GO" id="GO:0006310">
    <property type="term" value="P:DNA recombination"/>
    <property type="evidence" value="ECO:0007669"/>
    <property type="project" value="UniProtKB-UniRule"/>
</dbReference>
<keyword evidence="5 13" id="KW-0255">Endonuclease</keyword>
<dbReference type="AlphaFoldDB" id="A0AA47GAX1"/>
<keyword evidence="10 13" id="KW-0234">DNA repair</keyword>
<dbReference type="GO" id="GO:0003676">
    <property type="term" value="F:nucleic acid binding"/>
    <property type="evidence" value="ECO:0007669"/>
    <property type="project" value="InterPro"/>
</dbReference>
<dbReference type="InterPro" id="IPR011335">
    <property type="entry name" value="Restrct_endonuc-II-like"/>
</dbReference>
<dbReference type="GO" id="GO:0008821">
    <property type="term" value="F:crossover junction DNA endonuclease activity"/>
    <property type="evidence" value="ECO:0007669"/>
    <property type="project" value="UniProtKB-EC"/>
</dbReference>
<dbReference type="GO" id="GO:0000287">
    <property type="term" value="F:magnesium ion binding"/>
    <property type="evidence" value="ECO:0007669"/>
    <property type="project" value="UniProtKB-UniRule"/>
</dbReference>
<feature type="site" description="Transition state stabilizer" evidence="13">
    <location>
        <position position="115"/>
    </location>
</feature>
<dbReference type="InterPro" id="IPR004612">
    <property type="entry name" value="Resolv_RecU"/>
</dbReference>
<evidence type="ECO:0000256" key="9">
    <source>
        <dbReference type="ARBA" id="ARBA00023172"/>
    </source>
</evidence>
<protein>
    <recommendedName>
        <fullName evidence="12 13">Holliday junction resolvase RecU</fullName>
        <ecNumber evidence="13 14">3.1.21.10</ecNumber>
    </recommendedName>
    <alternativeName>
        <fullName evidence="13">Recombination protein U homolog</fullName>
    </alternativeName>
</protein>
<dbReference type="SUPFAM" id="SSF52980">
    <property type="entry name" value="Restriction endonuclease-like"/>
    <property type="match status" value="1"/>
</dbReference>
<evidence type="ECO:0000256" key="1">
    <source>
        <dbReference type="ARBA" id="ARBA00004496"/>
    </source>
</evidence>
<name>A0AA47GAX1_9LACT</name>
<evidence type="ECO:0000313" key="15">
    <source>
        <dbReference type="EMBL" id="WAT25251.1"/>
    </source>
</evidence>
<dbReference type="CDD" id="cd22354">
    <property type="entry name" value="RecU-like"/>
    <property type="match status" value="1"/>
</dbReference>
<keyword evidence="4 13" id="KW-0479">Metal-binding</keyword>
<comment type="subcellular location">
    <subcellularLocation>
        <location evidence="1 13">Cytoplasm</location>
    </subcellularLocation>
</comment>
<evidence type="ECO:0000256" key="5">
    <source>
        <dbReference type="ARBA" id="ARBA00022759"/>
    </source>
</evidence>
<evidence type="ECO:0000256" key="10">
    <source>
        <dbReference type="ARBA" id="ARBA00023204"/>
    </source>
</evidence>
<proteinExistence type="inferred from homology"/>
<keyword evidence="2 13" id="KW-0963">Cytoplasm</keyword>
<dbReference type="NCBIfam" id="TIGR00648">
    <property type="entry name" value="recU"/>
    <property type="match status" value="1"/>
</dbReference>
<dbReference type="GO" id="GO:0005737">
    <property type="term" value="C:cytoplasm"/>
    <property type="evidence" value="ECO:0007669"/>
    <property type="project" value="UniProtKB-SubCell"/>
</dbReference>
<comment type="catalytic activity">
    <reaction evidence="13">
        <text>Endonucleolytic cleavage at a junction such as a reciprocal single-stranded crossover between two homologous DNA duplexes (Holliday junction).</text>
        <dbReference type="EC" id="3.1.21.10"/>
    </reaction>
</comment>
<evidence type="ECO:0000313" key="16">
    <source>
        <dbReference type="Proteomes" id="UP001164714"/>
    </source>
</evidence>